<feature type="compositionally biased region" description="Low complexity" evidence="1">
    <location>
        <begin position="229"/>
        <end position="240"/>
    </location>
</feature>
<accession>A0A9P7KUV3</accession>
<gene>
    <name evidence="3" type="ORF">KAF25_004219</name>
</gene>
<feature type="compositionally biased region" description="Acidic residues" evidence="1">
    <location>
        <begin position="316"/>
        <end position="325"/>
    </location>
</feature>
<feature type="compositionally biased region" description="Gly residues" evidence="1">
    <location>
        <begin position="593"/>
        <end position="623"/>
    </location>
</feature>
<feature type="compositionally biased region" description="Polar residues" evidence="1">
    <location>
        <begin position="241"/>
        <end position="251"/>
    </location>
</feature>
<feature type="compositionally biased region" description="Low complexity" evidence="1">
    <location>
        <begin position="256"/>
        <end position="266"/>
    </location>
</feature>
<proteinExistence type="predicted"/>
<feature type="compositionally biased region" description="Polar residues" evidence="1">
    <location>
        <begin position="113"/>
        <end position="127"/>
    </location>
</feature>
<feature type="compositionally biased region" description="Acidic residues" evidence="1">
    <location>
        <begin position="97"/>
        <end position="109"/>
    </location>
</feature>
<feature type="compositionally biased region" description="Polar residues" evidence="1">
    <location>
        <begin position="199"/>
        <end position="214"/>
    </location>
</feature>
<name>A0A9P7KUV3_9HYPO</name>
<evidence type="ECO:0000256" key="1">
    <source>
        <dbReference type="SAM" id="MobiDB-lite"/>
    </source>
</evidence>
<keyword evidence="4" id="KW-1185">Reference proteome</keyword>
<evidence type="ECO:0000313" key="4">
    <source>
        <dbReference type="Proteomes" id="UP000782241"/>
    </source>
</evidence>
<feature type="compositionally biased region" description="Low complexity" evidence="1">
    <location>
        <begin position="184"/>
        <end position="198"/>
    </location>
</feature>
<feature type="compositionally biased region" description="Basic and acidic residues" evidence="1">
    <location>
        <begin position="529"/>
        <end position="558"/>
    </location>
</feature>
<comment type="caution">
    <text evidence="3">The sequence shown here is derived from an EMBL/GenBank/DDBJ whole genome shotgun (WGS) entry which is preliminary data.</text>
</comment>
<protein>
    <recommendedName>
        <fullName evidence="5">Cell surface glycoprotein 1</fullName>
    </recommendedName>
</protein>
<evidence type="ECO:0008006" key="5">
    <source>
        <dbReference type="Google" id="ProtNLM"/>
    </source>
</evidence>
<feature type="compositionally biased region" description="Low complexity" evidence="1">
    <location>
        <begin position="624"/>
        <end position="633"/>
    </location>
</feature>
<dbReference type="Proteomes" id="UP000782241">
    <property type="component" value="Unassembled WGS sequence"/>
</dbReference>
<feature type="compositionally biased region" description="Gly residues" evidence="1">
    <location>
        <begin position="559"/>
        <end position="585"/>
    </location>
</feature>
<feature type="compositionally biased region" description="Polar residues" evidence="1">
    <location>
        <begin position="275"/>
        <end position="294"/>
    </location>
</feature>
<sequence>MQLLKGLLLGLLVNRGFGQTDPLPTDDGAVDTLAEPVATDAPDPSVLEPSAPPPEESPVNTGGDTGDVPTVTIDEPAPSDARKPADEPTPEPTAVEDPPEPSDIPDEPAETPTADTEQPEPTDQPLSSEPEPAPTATDVGPTGTLDENPAETETNGENTQTNDQEVTQTEAEAGVIATEAPLNSAAEETSAAEVVPTTNGENTQTGDQEATQTEAEAPVIATEAPLNSAAAETPVEEVATSGSEAQTTGSDPNDVPATTASPSATTQDPNYVVGQDTTSSEIQDVQTTTNTDPGDSTGKKTYGIVAPTETKKEDAEGTQDAEADGETGTQENYEGPTDTVSNGKPEETKPGGSGAGGKGSDEATDKASATATGDSPGPTSVPEDIPVQLEDSKLGDYAAFKDKDGETVLVFSPPPNGEATCDLPPTGGDDVPVGEYIRLILSVRLQQVGGNAVLKEDRTGSRLKVLVDKTQVYDQELVGTGGDLQTVSTEKFEAAKDQKIRMIQQSGDTPVELEIQDANLQLANSVKESGGDGKGGDGGKGGDDGKESGGSKGGDDSGKGNGGKDGGGDSGSGSGSGSGDGSGDGNKGKDSGDGAGSGGNGSGDGGSGSGSGGNSDSGSGSGSASGTSDEGSSPSATAGSEGAVNAAGKLQMVSELLMYSLTLAVAFMW</sequence>
<evidence type="ECO:0000256" key="2">
    <source>
        <dbReference type="SAM" id="SignalP"/>
    </source>
</evidence>
<feature type="region of interest" description="Disordered" evidence="1">
    <location>
        <begin position="20"/>
        <end position="392"/>
    </location>
</feature>
<keyword evidence="2" id="KW-0732">Signal</keyword>
<evidence type="ECO:0000313" key="3">
    <source>
        <dbReference type="EMBL" id="KAG5661980.1"/>
    </source>
</evidence>
<feature type="region of interest" description="Disordered" evidence="1">
    <location>
        <begin position="525"/>
        <end position="641"/>
    </location>
</feature>
<dbReference type="AlphaFoldDB" id="A0A9P7KUV3"/>
<feature type="signal peptide" evidence="2">
    <location>
        <begin position="1"/>
        <end position="18"/>
    </location>
</feature>
<feature type="compositionally biased region" description="Low complexity" evidence="1">
    <location>
        <begin position="57"/>
        <end position="74"/>
    </location>
</feature>
<feature type="compositionally biased region" description="Low complexity" evidence="1">
    <location>
        <begin position="151"/>
        <end position="165"/>
    </location>
</feature>
<feature type="chain" id="PRO_5040307580" description="Cell surface glycoprotein 1" evidence="2">
    <location>
        <begin position="19"/>
        <end position="669"/>
    </location>
</feature>
<reference evidence="3" key="1">
    <citation type="submission" date="2021-04" db="EMBL/GenBank/DDBJ databases">
        <title>Draft genome of Fusarium avenaceum strain F156N33, isolated from an atmospheric sample in Virginia.</title>
        <authorList>
            <person name="Yang S."/>
            <person name="Vinatzer B.A."/>
            <person name="Coleman J."/>
        </authorList>
    </citation>
    <scope>NUCLEOTIDE SEQUENCE</scope>
    <source>
        <strain evidence="3">F156N33</strain>
    </source>
</reference>
<feature type="compositionally biased region" description="Polar residues" evidence="1">
    <location>
        <begin position="327"/>
        <end position="342"/>
    </location>
</feature>
<dbReference type="EMBL" id="JAGPUO010000006">
    <property type="protein sequence ID" value="KAG5661980.1"/>
    <property type="molecule type" value="Genomic_DNA"/>
</dbReference>
<organism evidence="3 4">
    <name type="scientific">Fusarium avenaceum</name>
    <dbReference type="NCBI Taxonomy" id="40199"/>
    <lineage>
        <taxon>Eukaryota</taxon>
        <taxon>Fungi</taxon>
        <taxon>Dikarya</taxon>
        <taxon>Ascomycota</taxon>
        <taxon>Pezizomycotina</taxon>
        <taxon>Sordariomycetes</taxon>
        <taxon>Hypocreomycetidae</taxon>
        <taxon>Hypocreales</taxon>
        <taxon>Nectriaceae</taxon>
        <taxon>Fusarium</taxon>
        <taxon>Fusarium tricinctum species complex</taxon>
    </lineage>
</organism>